<evidence type="ECO:0000313" key="15">
    <source>
        <dbReference type="Proteomes" id="UP000325606"/>
    </source>
</evidence>
<protein>
    <recommendedName>
        <fullName evidence="10">tRNA dimethylallyltransferase</fullName>
        <ecNumber evidence="10">2.5.1.75</ecNumber>
    </recommendedName>
    <alternativeName>
        <fullName evidence="10">Dimethylallyl diphosphate:tRNA dimethylallyltransferase</fullName>
        <shortName evidence="10">DMAPP:tRNA dimethylallyltransferase</shortName>
        <shortName evidence="10">DMATase</shortName>
    </alternativeName>
    <alternativeName>
        <fullName evidence="10">Isopentenyl-diphosphate:tRNA isopentenyltransferase</fullName>
        <shortName evidence="10">IPP transferase</shortName>
        <shortName evidence="10">IPPT</shortName>
        <shortName evidence="10">IPTase</shortName>
    </alternativeName>
</protein>
<dbReference type="NCBIfam" id="TIGR00174">
    <property type="entry name" value="miaA"/>
    <property type="match status" value="1"/>
</dbReference>
<comment type="similarity">
    <text evidence="3 10 13">Belongs to the IPP transferase family.</text>
</comment>
<comment type="function">
    <text evidence="2 10 12">Catalyzes the transfer of a dimethylallyl group onto the adenine at position 37 in tRNAs that read codons beginning with uridine, leading to the formation of N6-(dimethylallyl)adenosine (i(6)A).</text>
</comment>
<dbReference type="Pfam" id="PF01715">
    <property type="entry name" value="IPPT"/>
    <property type="match status" value="1"/>
</dbReference>
<feature type="binding site" evidence="10">
    <location>
        <begin position="12"/>
        <end position="17"/>
    </location>
    <ligand>
        <name>substrate</name>
    </ligand>
</feature>
<gene>
    <name evidence="10 14" type="primary">miaA</name>
    <name evidence="14" type="ORF">F5I99_14610</name>
</gene>
<dbReference type="GO" id="GO:0005524">
    <property type="term" value="F:ATP binding"/>
    <property type="evidence" value="ECO:0007669"/>
    <property type="project" value="UniProtKB-UniRule"/>
</dbReference>
<dbReference type="HAMAP" id="MF_00185">
    <property type="entry name" value="IPP_trans"/>
    <property type="match status" value="1"/>
</dbReference>
<dbReference type="AlphaFoldDB" id="A0A5J6LG80"/>
<keyword evidence="5 10" id="KW-0819">tRNA processing</keyword>
<dbReference type="Proteomes" id="UP000325606">
    <property type="component" value="Chromosome"/>
</dbReference>
<feature type="binding site" evidence="10">
    <location>
        <begin position="10"/>
        <end position="17"/>
    </location>
    <ligand>
        <name>ATP</name>
        <dbReference type="ChEBI" id="CHEBI:30616"/>
    </ligand>
</feature>
<dbReference type="SUPFAM" id="SSF52540">
    <property type="entry name" value="P-loop containing nucleoside triphosphate hydrolases"/>
    <property type="match status" value="1"/>
</dbReference>
<dbReference type="PANTHER" id="PTHR11088">
    <property type="entry name" value="TRNA DIMETHYLALLYLTRANSFERASE"/>
    <property type="match status" value="1"/>
</dbReference>
<keyword evidence="4 10" id="KW-0808">Transferase</keyword>
<feature type="site" description="Interaction with substrate tRNA" evidence="10">
    <location>
        <position position="123"/>
    </location>
</feature>
<accession>A0A5J6LG80</accession>
<keyword evidence="8 10" id="KW-0460">Magnesium</keyword>
<sequence length="309" mass="34777">MKPLVVCLMGPTASGKTDLAMRLADHLDVELISVDSALIYRGMDIGTAKPDADTLQRYPHHLVNIRDPAESYSAAEFREDALQCIDQALSAGRTPLLVGGTMMYFNALLKGLATLPASDPGVRAELDDRIAAKGIEALHSALRVVDPVAAARLHPTDTQRVQRAMEVYVLTGKTLTQHWQEQSQQELPFRVLSLALLPGDRVALHQRIALRFEQMLAEGFESEVSELFRRGDLHEGMPSMRCVGYRQMWHYLEGHLDYASMHQKAVIATRQLAKRQYTWLRGWPELHILPEEKHDILRDSLMLIEGRVI</sequence>
<dbReference type="FunFam" id="1.10.20.140:FF:000001">
    <property type="entry name" value="tRNA dimethylallyltransferase"/>
    <property type="match status" value="1"/>
</dbReference>
<comment type="subunit">
    <text evidence="10">Monomer.</text>
</comment>
<evidence type="ECO:0000256" key="9">
    <source>
        <dbReference type="ARBA" id="ARBA00049563"/>
    </source>
</evidence>
<comment type="cofactor">
    <cofactor evidence="1 10">
        <name>Mg(2+)</name>
        <dbReference type="ChEBI" id="CHEBI:18420"/>
    </cofactor>
</comment>
<dbReference type="InterPro" id="IPR039657">
    <property type="entry name" value="Dimethylallyltransferase"/>
</dbReference>
<evidence type="ECO:0000256" key="1">
    <source>
        <dbReference type="ARBA" id="ARBA00001946"/>
    </source>
</evidence>
<keyword evidence="15" id="KW-1185">Reference proteome</keyword>
<evidence type="ECO:0000256" key="12">
    <source>
        <dbReference type="RuleBase" id="RU003784"/>
    </source>
</evidence>
<evidence type="ECO:0000256" key="7">
    <source>
        <dbReference type="ARBA" id="ARBA00022840"/>
    </source>
</evidence>
<evidence type="ECO:0000256" key="3">
    <source>
        <dbReference type="ARBA" id="ARBA00005842"/>
    </source>
</evidence>
<name>A0A5J6LG80_9GAMM</name>
<dbReference type="Gene3D" id="3.40.50.300">
    <property type="entry name" value="P-loop containing nucleotide triphosphate hydrolases"/>
    <property type="match status" value="1"/>
</dbReference>
<evidence type="ECO:0000256" key="13">
    <source>
        <dbReference type="RuleBase" id="RU003785"/>
    </source>
</evidence>
<evidence type="ECO:0000256" key="10">
    <source>
        <dbReference type="HAMAP-Rule" id="MF_00185"/>
    </source>
</evidence>
<organism evidence="14 15">
    <name type="scientific">Nitrincola iocasae</name>
    <dbReference type="NCBI Taxonomy" id="2614693"/>
    <lineage>
        <taxon>Bacteria</taxon>
        <taxon>Pseudomonadati</taxon>
        <taxon>Pseudomonadota</taxon>
        <taxon>Gammaproteobacteria</taxon>
        <taxon>Oceanospirillales</taxon>
        <taxon>Oceanospirillaceae</taxon>
        <taxon>Nitrincola</taxon>
    </lineage>
</organism>
<feature type="region of interest" description="Interaction with substrate tRNA" evidence="10">
    <location>
        <begin position="159"/>
        <end position="163"/>
    </location>
</feature>
<dbReference type="GO" id="GO:0052381">
    <property type="term" value="F:tRNA dimethylallyltransferase activity"/>
    <property type="evidence" value="ECO:0007669"/>
    <property type="project" value="UniProtKB-UniRule"/>
</dbReference>
<keyword evidence="6 10" id="KW-0547">Nucleotide-binding</keyword>
<dbReference type="EC" id="2.5.1.75" evidence="10"/>
<reference evidence="14 15" key="1">
    <citation type="submission" date="2019-09" db="EMBL/GenBank/DDBJ databases">
        <title>Nitrincola iocasae sp. nov., a bacterium isolated from the sediment collected at a cold seep field in South China Sea.</title>
        <authorList>
            <person name="Zhang H."/>
            <person name="Wang H."/>
            <person name="Li C."/>
        </authorList>
    </citation>
    <scope>NUCLEOTIDE SEQUENCE [LARGE SCALE GENOMIC DNA]</scope>
    <source>
        <strain evidence="14 15">KXZD1103</strain>
    </source>
</reference>
<feature type="region of interest" description="Interaction with substrate tRNA" evidence="10">
    <location>
        <begin position="35"/>
        <end position="38"/>
    </location>
</feature>
<dbReference type="Gene3D" id="1.10.20.140">
    <property type="match status" value="1"/>
</dbReference>
<evidence type="ECO:0000256" key="2">
    <source>
        <dbReference type="ARBA" id="ARBA00003213"/>
    </source>
</evidence>
<evidence type="ECO:0000256" key="5">
    <source>
        <dbReference type="ARBA" id="ARBA00022694"/>
    </source>
</evidence>
<comment type="caution">
    <text evidence="10">Lacks conserved residue(s) required for the propagation of feature annotation.</text>
</comment>
<evidence type="ECO:0000256" key="11">
    <source>
        <dbReference type="RuleBase" id="RU003783"/>
    </source>
</evidence>
<keyword evidence="7 10" id="KW-0067">ATP-binding</keyword>
<dbReference type="InterPro" id="IPR027417">
    <property type="entry name" value="P-loop_NTPase"/>
</dbReference>
<dbReference type="RefSeq" id="WP_151057246.1">
    <property type="nucleotide sequence ID" value="NZ_CP044222.1"/>
</dbReference>
<evidence type="ECO:0000256" key="4">
    <source>
        <dbReference type="ARBA" id="ARBA00022679"/>
    </source>
</evidence>
<proteinExistence type="inferred from homology"/>
<evidence type="ECO:0000256" key="8">
    <source>
        <dbReference type="ARBA" id="ARBA00022842"/>
    </source>
</evidence>
<feature type="site" description="Interaction with substrate tRNA" evidence="10">
    <location>
        <position position="101"/>
    </location>
</feature>
<dbReference type="PANTHER" id="PTHR11088:SF60">
    <property type="entry name" value="TRNA DIMETHYLALLYLTRANSFERASE"/>
    <property type="match status" value="1"/>
</dbReference>
<feature type="region of interest" description="Interaction with substrate tRNA" evidence="10">
    <location>
        <begin position="241"/>
        <end position="246"/>
    </location>
</feature>
<dbReference type="KEGG" id="nik:F5I99_14610"/>
<comment type="catalytic activity">
    <reaction evidence="9 10 11">
        <text>adenosine(37) in tRNA + dimethylallyl diphosphate = N(6)-dimethylallyladenosine(37) in tRNA + diphosphate</text>
        <dbReference type="Rhea" id="RHEA:26482"/>
        <dbReference type="Rhea" id="RHEA-COMP:10162"/>
        <dbReference type="Rhea" id="RHEA-COMP:10375"/>
        <dbReference type="ChEBI" id="CHEBI:33019"/>
        <dbReference type="ChEBI" id="CHEBI:57623"/>
        <dbReference type="ChEBI" id="CHEBI:74411"/>
        <dbReference type="ChEBI" id="CHEBI:74415"/>
        <dbReference type="EC" id="2.5.1.75"/>
    </reaction>
</comment>
<dbReference type="InterPro" id="IPR018022">
    <property type="entry name" value="IPT"/>
</dbReference>
<dbReference type="GO" id="GO:0006400">
    <property type="term" value="P:tRNA modification"/>
    <property type="evidence" value="ECO:0007669"/>
    <property type="project" value="TreeGrafter"/>
</dbReference>
<evidence type="ECO:0000256" key="6">
    <source>
        <dbReference type="ARBA" id="ARBA00022741"/>
    </source>
</evidence>
<dbReference type="EMBL" id="CP044222">
    <property type="protein sequence ID" value="QEW07630.1"/>
    <property type="molecule type" value="Genomic_DNA"/>
</dbReference>
<evidence type="ECO:0000313" key="14">
    <source>
        <dbReference type="EMBL" id="QEW07630.1"/>
    </source>
</evidence>